<name>A0A4Y2S242_ARAVE</name>
<evidence type="ECO:0000313" key="1">
    <source>
        <dbReference type="EMBL" id="GBN82238.1"/>
    </source>
</evidence>
<dbReference type="EMBL" id="BGPR01019545">
    <property type="protein sequence ID" value="GBN82238.1"/>
    <property type="molecule type" value="Genomic_DNA"/>
</dbReference>
<proteinExistence type="predicted"/>
<comment type="caution">
    <text evidence="1">The sequence shown here is derived from an EMBL/GenBank/DDBJ whole genome shotgun (WGS) entry which is preliminary data.</text>
</comment>
<dbReference type="OrthoDB" id="8001106at2759"/>
<accession>A0A4Y2S242</accession>
<dbReference type="AlphaFoldDB" id="A0A4Y2S242"/>
<keyword evidence="2" id="KW-1185">Reference proteome</keyword>
<sequence length="106" mass="12439">MNISKLFLAKIQSYQAITVRAVRQREESANETLAIIKVHGFYVGCILFTYEGHFHLDVFRNTQNYRFWVAENPQYCQARLLHSEKLTFGSILDFYGRKARMLSILC</sequence>
<dbReference type="Proteomes" id="UP000499080">
    <property type="component" value="Unassembled WGS sequence"/>
</dbReference>
<reference evidence="1 2" key="1">
    <citation type="journal article" date="2019" name="Sci. Rep.">
        <title>Orb-weaving spider Araneus ventricosus genome elucidates the spidroin gene catalogue.</title>
        <authorList>
            <person name="Kono N."/>
            <person name="Nakamura H."/>
            <person name="Ohtoshi R."/>
            <person name="Moran D.A.P."/>
            <person name="Shinohara A."/>
            <person name="Yoshida Y."/>
            <person name="Fujiwara M."/>
            <person name="Mori M."/>
            <person name="Tomita M."/>
            <person name="Arakawa K."/>
        </authorList>
    </citation>
    <scope>NUCLEOTIDE SEQUENCE [LARGE SCALE GENOMIC DNA]</scope>
</reference>
<protein>
    <submittedName>
        <fullName evidence="1">Uncharacterized protein</fullName>
    </submittedName>
</protein>
<evidence type="ECO:0000313" key="2">
    <source>
        <dbReference type="Proteomes" id="UP000499080"/>
    </source>
</evidence>
<organism evidence="1 2">
    <name type="scientific">Araneus ventricosus</name>
    <name type="common">Orbweaver spider</name>
    <name type="synonym">Epeira ventricosa</name>
    <dbReference type="NCBI Taxonomy" id="182803"/>
    <lineage>
        <taxon>Eukaryota</taxon>
        <taxon>Metazoa</taxon>
        <taxon>Ecdysozoa</taxon>
        <taxon>Arthropoda</taxon>
        <taxon>Chelicerata</taxon>
        <taxon>Arachnida</taxon>
        <taxon>Araneae</taxon>
        <taxon>Araneomorphae</taxon>
        <taxon>Entelegynae</taxon>
        <taxon>Araneoidea</taxon>
        <taxon>Araneidae</taxon>
        <taxon>Araneus</taxon>
    </lineage>
</organism>
<gene>
    <name evidence="1" type="ORF">AVEN_248607_1</name>
</gene>